<protein>
    <submittedName>
        <fullName evidence="2">Uncharacterized protein</fullName>
    </submittedName>
</protein>
<keyword evidence="1" id="KW-0812">Transmembrane</keyword>
<evidence type="ECO:0000313" key="3">
    <source>
        <dbReference type="Proteomes" id="UP001501742"/>
    </source>
</evidence>
<reference evidence="3" key="1">
    <citation type="journal article" date="2019" name="Int. J. Syst. Evol. Microbiol.">
        <title>The Global Catalogue of Microorganisms (GCM) 10K type strain sequencing project: providing services to taxonomists for standard genome sequencing and annotation.</title>
        <authorList>
            <consortium name="The Broad Institute Genomics Platform"/>
            <consortium name="The Broad Institute Genome Sequencing Center for Infectious Disease"/>
            <person name="Wu L."/>
            <person name="Ma J."/>
        </authorList>
    </citation>
    <scope>NUCLEOTIDE SEQUENCE [LARGE SCALE GENOMIC DNA]</scope>
    <source>
        <strain evidence="3">JCM 12140</strain>
    </source>
</reference>
<evidence type="ECO:0000313" key="2">
    <source>
        <dbReference type="EMBL" id="GAA1492264.1"/>
    </source>
</evidence>
<sequence>MSDTINTWGGQKPAVGRAQPLFTAHRPSWLWIGVAVFGAGIVLFGAVTALRDGLSGEPDAATMAGLSVFFFCGHGALWLLAAAAIRRSRIEGYDRHLEVVFGFRKPRAVRPEDIGRFQLEVQSKNDITFHTVIARDQRGRKRLVRATRGHPGTDRVETWFAEHCPKEWAAFTAPRPDPRQAGLG</sequence>
<dbReference type="EMBL" id="BAAAJX010000002">
    <property type="protein sequence ID" value="GAA1492264.1"/>
    <property type="molecule type" value="Genomic_DNA"/>
</dbReference>
<accession>A0ABP4K2E9</accession>
<feature type="transmembrane region" description="Helical" evidence="1">
    <location>
        <begin position="29"/>
        <end position="50"/>
    </location>
</feature>
<comment type="caution">
    <text evidence="2">The sequence shown here is derived from an EMBL/GenBank/DDBJ whole genome shotgun (WGS) entry which is preliminary data.</text>
</comment>
<dbReference type="RefSeq" id="WP_204608642.1">
    <property type="nucleotide sequence ID" value="NZ_BAAAJX010000002.1"/>
</dbReference>
<organism evidence="2 3">
    <name type="scientific">Curtobacterium herbarum</name>
    <dbReference type="NCBI Taxonomy" id="150122"/>
    <lineage>
        <taxon>Bacteria</taxon>
        <taxon>Bacillati</taxon>
        <taxon>Actinomycetota</taxon>
        <taxon>Actinomycetes</taxon>
        <taxon>Micrococcales</taxon>
        <taxon>Microbacteriaceae</taxon>
        <taxon>Curtobacterium</taxon>
    </lineage>
</organism>
<keyword evidence="1" id="KW-1133">Transmembrane helix</keyword>
<feature type="transmembrane region" description="Helical" evidence="1">
    <location>
        <begin position="62"/>
        <end position="85"/>
    </location>
</feature>
<keyword evidence="1" id="KW-0472">Membrane</keyword>
<gene>
    <name evidence="2" type="ORF">GCM10009627_06100</name>
</gene>
<keyword evidence="3" id="KW-1185">Reference proteome</keyword>
<name>A0ABP4K2E9_9MICO</name>
<evidence type="ECO:0000256" key="1">
    <source>
        <dbReference type="SAM" id="Phobius"/>
    </source>
</evidence>
<dbReference type="Proteomes" id="UP001501742">
    <property type="component" value="Unassembled WGS sequence"/>
</dbReference>
<proteinExistence type="predicted"/>